<accession>A0A5M8R1Y0</accession>
<evidence type="ECO:0000256" key="1">
    <source>
        <dbReference type="SAM" id="MobiDB-lite"/>
    </source>
</evidence>
<feature type="transmembrane region" description="Helical" evidence="2">
    <location>
        <begin position="6"/>
        <end position="30"/>
    </location>
</feature>
<keyword evidence="2" id="KW-0812">Transmembrane</keyword>
<evidence type="ECO:0000256" key="2">
    <source>
        <dbReference type="SAM" id="Phobius"/>
    </source>
</evidence>
<comment type="caution">
    <text evidence="3">The sequence shown here is derived from an EMBL/GenBank/DDBJ whole genome shotgun (WGS) entry which is preliminary data.</text>
</comment>
<gene>
    <name evidence="3" type="ORF">FEM33_02120</name>
</gene>
<name>A0A5M8R1Y0_9BACT</name>
<dbReference type="RefSeq" id="WP_139010464.1">
    <property type="nucleotide sequence ID" value="NZ_VBSN01000013.1"/>
</dbReference>
<protein>
    <submittedName>
        <fullName evidence="3">DUF4834 domain-containing protein</fullName>
    </submittedName>
</protein>
<keyword evidence="2" id="KW-1133">Transmembrane helix</keyword>
<evidence type="ECO:0000313" key="4">
    <source>
        <dbReference type="Proteomes" id="UP000323994"/>
    </source>
</evidence>
<evidence type="ECO:0000313" key="3">
    <source>
        <dbReference type="EMBL" id="KAA6441548.1"/>
    </source>
</evidence>
<proteinExistence type="predicted"/>
<keyword evidence="4" id="KW-1185">Reference proteome</keyword>
<dbReference type="Proteomes" id="UP000323994">
    <property type="component" value="Unassembled WGS sequence"/>
</dbReference>
<keyword evidence="2" id="KW-0472">Membrane</keyword>
<sequence>MKLVFNIILIFLLLIAFVPFFRRFIFHLLVGRQLIKEQERQYKAQQQQRARTGVKVDNIPPDHGQSSRFQGGEYVDYEEIK</sequence>
<dbReference type="AlphaFoldDB" id="A0A5M8R1Y0"/>
<reference evidence="3 4" key="1">
    <citation type="submission" date="2019-05" db="EMBL/GenBank/DDBJ databases">
        <authorList>
            <person name="Qu J.-H."/>
        </authorList>
    </citation>
    <scope>NUCLEOTIDE SEQUENCE [LARGE SCALE GENOMIC DNA]</scope>
    <source>
        <strain evidence="3 4">NS28</strain>
    </source>
</reference>
<organism evidence="3 4">
    <name type="scientific">Dyadobacter flavalbus</name>
    <dbReference type="NCBI Taxonomy" id="2579942"/>
    <lineage>
        <taxon>Bacteria</taxon>
        <taxon>Pseudomonadati</taxon>
        <taxon>Bacteroidota</taxon>
        <taxon>Cytophagia</taxon>
        <taxon>Cytophagales</taxon>
        <taxon>Spirosomataceae</taxon>
        <taxon>Dyadobacter</taxon>
    </lineage>
</organism>
<dbReference type="OrthoDB" id="840298at2"/>
<feature type="region of interest" description="Disordered" evidence="1">
    <location>
        <begin position="47"/>
        <end position="70"/>
    </location>
</feature>
<dbReference type="EMBL" id="VBSN01000013">
    <property type="protein sequence ID" value="KAA6441548.1"/>
    <property type="molecule type" value="Genomic_DNA"/>
</dbReference>